<organism evidence="2 3">
    <name type="scientific">Sinosporangium siamense</name>
    <dbReference type="NCBI Taxonomy" id="1367973"/>
    <lineage>
        <taxon>Bacteria</taxon>
        <taxon>Bacillati</taxon>
        <taxon>Actinomycetota</taxon>
        <taxon>Actinomycetes</taxon>
        <taxon>Streptosporangiales</taxon>
        <taxon>Streptosporangiaceae</taxon>
        <taxon>Sinosporangium</taxon>
    </lineage>
</organism>
<sequence length="70" mass="7265">MTLWSVVDNTEASRPPVALPVGAVGGGDGRTPVIASSLQCSQCDAEEGIPSRPRPPAPRRASPTAHGEFR</sequence>
<protein>
    <submittedName>
        <fullName evidence="2">Uncharacterized protein</fullName>
    </submittedName>
</protein>
<dbReference type="Proteomes" id="UP000606172">
    <property type="component" value="Unassembled WGS sequence"/>
</dbReference>
<reference evidence="2" key="1">
    <citation type="submission" date="2021-01" db="EMBL/GenBank/DDBJ databases">
        <title>Whole genome shotgun sequence of Sinosporangium siamense NBRC 109515.</title>
        <authorList>
            <person name="Komaki H."/>
            <person name="Tamura T."/>
        </authorList>
    </citation>
    <scope>NUCLEOTIDE SEQUENCE</scope>
    <source>
        <strain evidence="2">NBRC 109515</strain>
    </source>
</reference>
<gene>
    <name evidence="2" type="ORF">Ssi02_47800</name>
</gene>
<evidence type="ECO:0000313" key="2">
    <source>
        <dbReference type="EMBL" id="GII94549.1"/>
    </source>
</evidence>
<keyword evidence="3" id="KW-1185">Reference proteome</keyword>
<name>A0A919VDW9_9ACTN</name>
<accession>A0A919VDW9</accession>
<comment type="caution">
    <text evidence="2">The sequence shown here is derived from an EMBL/GenBank/DDBJ whole genome shotgun (WGS) entry which is preliminary data.</text>
</comment>
<dbReference type="EMBL" id="BOOW01000030">
    <property type="protein sequence ID" value="GII94549.1"/>
    <property type="molecule type" value="Genomic_DNA"/>
</dbReference>
<evidence type="ECO:0000313" key="3">
    <source>
        <dbReference type="Proteomes" id="UP000606172"/>
    </source>
</evidence>
<evidence type="ECO:0000256" key="1">
    <source>
        <dbReference type="SAM" id="MobiDB-lite"/>
    </source>
</evidence>
<dbReference type="AlphaFoldDB" id="A0A919VDW9"/>
<feature type="region of interest" description="Disordered" evidence="1">
    <location>
        <begin position="42"/>
        <end position="70"/>
    </location>
</feature>
<proteinExistence type="predicted"/>